<organism evidence="1">
    <name type="scientific">Timema monikensis</name>
    <dbReference type="NCBI Taxonomy" id="170555"/>
    <lineage>
        <taxon>Eukaryota</taxon>
        <taxon>Metazoa</taxon>
        <taxon>Ecdysozoa</taxon>
        <taxon>Arthropoda</taxon>
        <taxon>Hexapoda</taxon>
        <taxon>Insecta</taxon>
        <taxon>Pterygota</taxon>
        <taxon>Neoptera</taxon>
        <taxon>Polyneoptera</taxon>
        <taxon>Phasmatodea</taxon>
        <taxon>Timematodea</taxon>
        <taxon>Timematoidea</taxon>
        <taxon>Timematidae</taxon>
        <taxon>Timema</taxon>
    </lineage>
</organism>
<reference evidence="1" key="1">
    <citation type="submission" date="2020-11" db="EMBL/GenBank/DDBJ databases">
        <authorList>
            <person name="Tran Van P."/>
        </authorList>
    </citation>
    <scope>NUCLEOTIDE SEQUENCE</scope>
</reference>
<name>A0A7R9EJU5_9NEOP</name>
<dbReference type="InterPro" id="IPR036812">
    <property type="entry name" value="NAD(P)_OxRdtase_dom_sf"/>
</dbReference>
<gene>
    <name evidence="1" type="ORF">TMSB3V08_LOCUS10940</name>
</gene>
<proteinExistence type="predicted"/>
<sequence length="148" mass="16986">MAAKATLITLNNGKKIPVLGFGTWQVKEEFGNQINLCRDRGLNLGPPAQKSHTLPLDCQKVTEISFTLHCRLDSDTADILHAMDYFTSAIKEWACMILRIYYVPNVVHLDFLLSLDTSERNYCDLYPPPELIEQRETKYNSKKMPCYQ</sequence>
<protein>
    <submittedName>
        <fullName evidence="1">Uncharacterized protein</fullName>
    </submittedName>
</protein>
<accession>A0A7R9EJU5</accession>
<evidence type="ECO:0000313" key="1">
    <source>
        <dbReference type="EMBL" id="CAD7434287.1"/>
    </source>
</evidence>
<dbReference type="AlphaFoldDB" id="A0A7R9EJU5"/>
<dbReference type="EMBL" id="OB797373">
    <property type="protein sequence ID" value="CAD7434287.1"/>
    <property type="molecule type" value="Genomic_DNA"/>
</dbReference>
<dbReference type="Gene3D" id="3.20.20.100">
    <property type="entry name" value="NADP-dependent oxidoreductase domain"/>
    <property type="match status" value="1"/>
</dbReference>